<organism evidence="2 3">
    <name type="scientific">Cellulomonas cellasea DSM 20118</name>
    <dbReference type="NCBI Taxonomy" id="1408250"/>
    <lineage>
        <taxon>Bacteria</taxon>
        <taxon>Bacillati</taxon>
        <taxon>Actinomycetota</taxon>
        <taxon>Actinomycetes</taxon>
        <taxon>Micrococcales</taxon>
        <taxon>Cellulomonadaceae</taxon>
        <taxon>Cellulomonas</taxon>
    </lineage>
</organism>
<dbReference type="RefSeq" id="WP_034634790.1">
    <property type="nucleotide sequence ID" value="NZ_AXNT01000179.1"/>
</dbReference>
<keyword evidence="1" id="KW-0812">Transmembrane</keyword>
<reference evidence="2 3" key="1">
    <citation type="submission" date="2013-10" db="EMBL/GenBank/DDBJ databases">
        <authorList>
            <person name="Wang G."/>
            <person name="Zhuang W."/>
        </authorList>
    </citation>
    <scope>NUCLEOTIDE SEQUENCE [LARGE SCALE GENOMIC DNA]</scope>
    <source>
        <strain evidence="2 3">DSM 20118</strain>
    </source>
</reference>
<sequence>MDRRELAPHLDAMLAALSPARWVLVAGTLLVAVALVVPALRLARAGGRRGALGRALVAGTAVAAVALAASLAWSQRRAQAAAADASSAVVTWVERTEGLRVTGPFRGCANDVPPPHAHPCLSALAVDDRGAEHRVGFRWYRLPDGALDVQVEVDGAAPPG</sequence>
<dbReference type="AlphaFoldDB" id="A0A0A0B5W0"/>
<feature type="transmembrane region" description="Helical" evidence="1">
    <location>
        <begin position="52"/>
        <end position="73"/>
    </location>
</feature>
<proteinExistence type="predicted"/>
<evidence type="ECO:0000313" key="3">
    <source>
        <dbReference type="Proteomes" id="UP000029833"/>
    </source>
</evidence>
<feature type="transmembrane region" description="Helical" evidence="1">
    <location>
        <begin position="20"/>
        <end position="40"/>
    </location>
</feature>
<protein>
    <submittedName>
        <fullName evidence="2">Uncharacterized protein</fullName>
    </submittedName>
</protein>
<keyword evidence="3" id="KW-1185">Reference proteome</keyword>
<evidence type="ECO:0000256" key="1">
    <source>
        <dbReference type="SAM" id="Phobius"/>
    </source>
</evidence>
<comment type="caution">
    <text evidence="2">The sequence shown here is derived from an EMBL/GenBank/DDBJ whole genome shotgun (WGS) entry which is preliminary data.</text>
</comment>
<dbReference type="Proteomes" id="UP000029833">
    <property type="component" value="Unassembled WGS sequence"/>
</dbReference>
<keyword evidence="1" id="KW-1133">Transmembrane helix</keyword>
<gene>
    <name evidence="2" type="ORF">Q760_06895</name>
</gene>
<keyword evidence="1" id="KW-0472">Membrane</keyword>
<name>A0A0A0B5W0_9CELL</name>
<accession>A0A0A0B5W0</accession>
<dbReference type="EMBL" id="AXNT01000179">
    <property type="protein sequence ID" value="KGM00671.1"/>
    <property type="molecule type" value="Genomic_DNA"/>
</dbReference>
<evidence type="ECO:0000313" key="2">
    <source>
        <dbReference type="EMBL" id="KGM00671.1"/>
    </source>
</evidence>